<dbReference type="GO" id="GO:0016020">
    <property type="term" value="C:membrane"/>
    <property type="evidence" value="ECO:0007669"/>
    <property type="project" value="UniProtKB-SubCell"/>
</dbReference>
<keyword evidence="6" id="KW-1185">Reference proteome</keyword>
<reference evidence="5" key="1">
    <citation type="submission" date="2020-03" db="EMBL/GenBank/DDBJ databases">
        <title>Castanea mollissima Vanexum genome sequencing.</title>
        <authorList>
            <person name="Staton M."/>
        </authorList>
    </citation>
    <scope>NUCLEOTIDE SEQUENCE</scope>
    <source>
        <tissue evidence="5">Leaf</tissue>
    </source>
</reference>
<dbReference type="InterPro" id="IPR051824">
    <property type="entry name" value="LRR_Rcpt-Like_S/T_Kinase"/>
</dbReference>
<evidence type="ECO:0000259" key="4">
    <source>
        <dbReference type="Pfam" id="PF24141"/>
    </source>
</evidence>
<dbReference type="AlphaFoldDB" id="A0A8J4QRN8"/>
<dbReference type="InterPro" id="IPR032675">
    <property type="entry name" value="LRR_dom_sf"/>
</dbReference>
<dbReference type="OrthoDB" id="273823at2759"/>
<dbReference type="SUPFAM" id="SSF52058">
    <property type="entry name" value="L domain-like"/>
    <property type="match status" value="1"/>
</dbReference>
<proteinExistence type="predicted"/>
<accession>A0A8J4QRN8</accession>
<dbReference type="PANTHER" id="PTHR48006">
    <property type="entry name" value="LEUCINE-RICH REPEAT-CONTAINING PROTEIN DDB_G0281931-RELATED"/>
    <property type="match status" value="1"/>
</dbReference>
<dbReference type="EMBL" id="JRKL02003064">
    <property type="protein sequence ID" value="KAF3956512.1"/>
    <property type="molecule type" value="Genomic_DNA"/>
</dbReference>
<dbReference type="Gene3D" id="3.80.10.10">
    <property type="entry name" value="Ribonuclease Inhibitor"/>
    <property type="match status" value="1"/>
</dbReference>
<dbReference type="Gene3D" id="2.120.10.30">
    <property type="entry name" value="TolB, C-terminal domain"/>
    <property type="match status" value="1"/>
</dbReference>
<evidence type="ECO:0000256" key="3">
    <source>
        <dbReference type="ARBA" id="ARBA00022737"/>
    </source>
</evidence>
<keyword evidence="3" id="KW-0677">Repeat</keyword>
<dbReference type="Pfam" id="PF24141">
    <property type="entry name" value="LRR_ComC"/>
    <property type="match status" value="1"/>
</dbReference>
<dbReference type="Pfam" id="PF00560">
    <property type="entry name" value="LRR_1"/>
    <property type="match status" value="1"/>
</dbReference>
<name>A0A8J4QRN8_9ROSI</name>
<dbReference type="InterPro" id="IPR011042">
    <property type="entry name" value="6-blade_b-propeller_TolB-like"/>
</dbReference>
<dbReference type="PANTHER" id="PTHR48006:SF81">
    <property type="entry name" value="PROTEIN KINASE DOMAIN-CONTAINING PROTEIN"/>
    <property type="match status" value="1"/>
</dbReference>
<dbReference type="Proteomes" id="UP000737018">
    <property type="component" value="Unassembled WGS sequence"/>
</dbReference>
<keyword evidence="2" id="KW-0433">Leucine-rich repeat</keyword>
<evidence type="ECO:0000256" key="1">
    <source>
        <dbReference type="ARBA" id="ARBA00004479"/>
    </source>
</evidence>
<dbReference type="InterPro" id="IPR057013">
    <property type="entry name" value="LRR_ComC"/>
</dbReference>
<evidence type="ECO:0000313" key="6">
    <source>
        <dbReference type="Proteomes" id="UP000737018"/>
    </source>
</evidence>
<feature type="domain" description="EGF-like" evidence="4">
    <location>
        <begin position="140"/>
        <end position="235"/>
    </location>
</feature>
<dbReference type="InterPro" id="IPR001611">
    <property type="entry name" value="Leu-rich_rpt"/>
</dbReference>
<dbReference type="FunFam" id="3.80.10.10:FF:000383">
    <property type="entry name" value="Leucine-rich repeat receptor protein kinase EMS1"/>
    <property type="match status" value="1"/>
</dbReference>
<evidence type="ECO:0000256" key="2">
    <source>
        <dbReference type="ARBA" id="ARBA00022614"/>
    </source>
</evidence>
<dbReference type="SUPFAM" id="SSF63825">
    <property type="entry name" value="YWTD domain"/>
    <property type="match status" value="1"/>
</dbReference>
<protein>
    <recommendedName>
        <fullName evidence="4">EGF-like domain-containing protein</fullName>
    </recommendedName>
</protein>
<comment type="subcellular location">
    <subcellularLocation>
        <location evidence="1">Membrane</location>
        <topology evidence="1">Single-pass type I membrane protein</topology>
    </subcellularLocation>
</comment>
<gene>
    <name evidence="5" type="ORF">CMV_018364</name>
</gene>
<sequence length="803" mass="89873">MYRFLKEQNLPGTLPPELVNLPYLEEIDLTRNYLNGTIPPKWGSFTRLLNISLLGNRLTGSIPKELGNISTLKSLVLEFNMLSGSLPIQLGKLINIERLHFTSNYFTGKIPETFAGLTTMKDFRIGDNNFSGKIPDFIQNWTNLEKLVIQASGLNGPIPLHIAFLENLSDLRISDLRGPEANFPPLHNMTKMKTLILRSCNITGQLPEYLGKMNVLKILDLSFNKLTGGIPSSYVGLLTKMDFIDLSYNNFPNGSLICEHQSLNLFTTSSKGSDTGNISCLRSSSCPKRACSKQSENNSSLGITDPFVEDGCISADESGNRLFLSDSNHHRIIILNVNGKILDCIGSSPGFEDGAFESAKLVRPAASFYHAVDDCLYFVDSENHAIRRADMGKRILETLYPTSNIDKKSNGLWTWIVNKLGLGRSVDTKSEDLDSESLMFPWHLMKSKDDTLFIINRSFETLWIMDMTSGDIEVVKGFPKILETCGQWIMEKVSLLKQIPCDWLQPQFEASCSQEELSYARLMSSLTTLQNHIFICDTVGQRILKVDGDSGVFSNLQFSNFGILGLPYWLSSPLERVYAVNYGLCGAQMDQLQCFRLLPGRIDIQLNVDIPVDTELVEPLQEGCIWYQARGAATEVSAVEDVAGSSEKVGVAQQWYDELDSLAFSTPETELTVEDDNITKDNKFQDEGVHINCAVNTSPGTSEVIICAVLYLKLRKKPDLEEDNQEKYAARIVDILKPERTVRTGEESCIHLLKSNKDLRDLIFMKPLHLRIKFDSPDHPKADNSKDIILTDSSVEVNLSLYS</sequence>
<comment type="caution">
    <text evidence="5">The sequence shown here is derived from an EMBL/GenBank/DDBJ whole genome shotgun (WGS) entry which is preliminary data.</text>
</comment>
<organism evidence="5 6">
    <name type="scientific">Castanea mollissima</name>
    <name type="common">Chinese chestnut</name>
    <dbReference type="NCBI Taxonomy" id="60419"/>
    <lineage>
        <taxon>Eukaryota</taxon>
        <taxon>Viridiplantae</taxon>
        <taxon>Streptophyta</taxon>
        <taxon>Embryophyta</taxon>
        <taxon>Tracheophyta</taxon>
        <taxon>Spermatophyta</taxon>
        <taxon>Magnoliopsida</taxon>
        <taxon>eudicotyledons</taxon>
        <taxon>Gunneridae</taxon>
        <taxon>Pentapetalae</taxon>
        <taxon>rosids</taxon>
        <taxon>fabids</taxon>
        <taxon>Fagales</taxon>
        <taxon>Fagaceae</taxon>
        <taxon>Castanea</taxon>
    </lineage>
</organism>
<evidence type="ECO:0000313" key="5">
    <source>
        <dbReference type="EMBL" id="KAF3956512.1"/>
    </source>
</evidence>
<dbReference type="FunFam" id="3.80.10.10:FF:000433">
    <property type="entry name" value="Putative LRR receptor-like serine/threonine-protein kinase isoform A"/>
    <property type="match status" value="1"/>
</dbReference>